<feature type="domain" description="Peptidase S8/S53" evidence="7">
    <location>
        <begin position="6"/>
        <end position="167"/>
    </location>
</feature>
<dbReference type="Gene3D" id="3.50.30.30">
    <property type="match status" value="1"/>
</dbReference>
<dbReference type="Pfam" id="PF00082">
    <property type="entry name" value="Peptidase_S8"/>
    <property type="match status" value="1"/>
</dbReference>
<reference evidence="8" key="1">
    <citation type="submission" date="2022-01" db="EMBL/GenBank/DDBJ databases">
        <title>Microbacterium eymi and Microbacterium rhizovicinus sp. nov., isolated from the rhizospheric soil of Elymus tsukushiensis, a plant native to the Dokdo Islands, Republic of Korea.</title>
        <authorList>
            <person name="Hwang Y.J."/>
        </authorList>
    </citation>
    <scope>NUCLEOTIDE SEQUENCE</scope>
    <source>
        <strain evidence="8">KUDC0405</strain>
    </source>
</reference>
<name>A0ABY5NN28_9MICO</name>
<keyword evidence="9" id="KW-1185">Reference proteome</keyword>
<evidence type="ECO:0000256" key="6">
    <source>
        <dbReference type="SAM" id="MobiDB-lite"/>
    </source>
</evidence>
<dbReference type="Proteomes" id="UP001054811">
    <property type="component" value="Chromosome"/>
</dbReference>
<dbReference type="PANTHER" id="PTHR43806:SF11">
    <property type="entry name" value="CEREVISIN-RELATED"/>
    <property type="match status" value="1"/>
</dbReference>
<dbReference type="SUPFAM" id="SSF52743">
    <property type="entry name" value="Subtilisin-like"/>
    <property type="match status" value="1"/>
</dbReference>
<dbReference type="EMBL" id="CP091139">
    <property type="protein sequence ID" value="UUT36533.1"/>
    <property type="molecule type" value="Genomic_DNA"/>
</dbReference>
<gene>
    <name evidence="8" type="ORF">L2X98_22075</name>
</gene>
<keyword evidence="2" id="KW-0645">Protease</keyword>
<dbReference type="PROSITE" id="PS51892">
    <property type="entry name" value="SUBTILASE"/>
    <property type="match status" value="1"/>
</dbReference>
<dbReference type="InterPro" id="IPR000209">
    <property type="entry name" value="Peptidase_S8/S53_dom"/>
</dbReference>
<feature type="region of interest" description="Disordered" evidence="6">
    <location>
        <begin position="223"/>
        <end position="249"/>
    </location>
</feature>
<evidence type="ECO:0000256" key="5">
    <source>
        <dbReference type="PROSITE-ProRule" id="PRU01240"/>
    </source>
</evidence>
<evidence type="ECO:0000313" key="8">
    <source>
        <dbReference type="EMBL" id="UUT36533.1"/>
    </source>
</evidence>
<dbReference type="Gene3D" id="3.40.50.200">
    <property type="entry name" value="Peptidase S8/S53 domain"/>
    <property type="match status" value="1"/>
</dbReference>
<evidence type="ECO:0000256" key="2">
    <source>
        <dbReference type="ARBA" id="ARBA00022670"/>
    </source>
</evidence>
<comment type="caution">
    <text evidence="5">Lacks conserved residue(s) required for the propagation of feature annotation.</text>
</comment>
<dbReference type="SUPFAM" id="SSF52025">
    <property type="entry name" value="PA domain"/>
    <property type="match status" value="1"/>
</dbReference>
<sequence>MTSTRCGCSACAGSTNVVVPAIDWAVDHGMDVINMSLGSDYGRAGDPDAVAAANAVGAGVVVVASAGNEGHNPYIVGSPSVGGGVVSVSAVDSTASFPGAKIALPGGTIDAINANGADLSQTADMTVAYLKDDPNTSENEALGCSVAAYTSNGVTSGGNQLAVSQRGTCARVAKAIFAQQAGAAGAVMVNDSDGLPPYEGTVTENPDNGEPFDLTIPFLGVRKTDGASASRRRRPDRLDQRRDHRQPRLPALCRLHLGRPPLG</sequence>
<evidence type="ECO:0000259" key="7">
    <source>
        <dbReference type="Pfam" id="PF00082"/>
    </source>
</evidence>
<accession>A0ABY5NN28</accession>
<dbReference type="InterPro" id="IPR036852">
    <property type="entry name" value="Peptidase_S8/S53_dom_sf"/>
</dbReference>
<dbReference type="PANTHER" id="PTHR43806">
    <property type="entry name" value="PEPTIDASE S8"/>
    <property type="match status" value="1"/>
</dbReference>
<keyword evidence="4" id="KW-0720">Serine protease</keyword>
<keyword evidence="3" id="KW-0378">Hydrolase</keyword>
<proteinExistence type="inferred from homology"/>
<evidence type="ECO:0000256" key="4">
    <source>
        <dbReference type="ARBA" id="ARBA00022825"/>
    </source>
</evidence>
<dbReference type="InterPro" id="IPR050131">
    <property type="entry name" value="Peptidase_S8_subtilisin-like"/>
</dbReference>
<feature type="region of interest" description="Disordered" evidence="6">
    <location>
        <begin position="196"/>
        <end position="215"/>
    </location>
</feature>
<comment type="similarity">
    <text evidence="1 5">Belongs to the peptidase S8 family.</text>
</comment>
<protein>
    <submittedName>
        <fullName evidence="8">S8 family serine peptidase</fullName>
    </submittedName>
</protein>
<organism evidence="8 9">
    <name type="scientific">Microbacterium elymi</name>
    <dbReference type="NCBI Taxonomy" id="2909587"/>
    <lineage>
        <taxon>Bacteria</taxon>
        <taxon>Bacillati</taxon>
        <taxon>Actinomycetota</taxon>
        <taxon>Actinomycetes</taxon>
        <taxon>Micrococcales</taxon>
        <taxon>Microbacteriaceae</taxon>
        <taxon>Microbacterium</taxon>
    </lineage>
</organism>
<evidence type="ECO:0000256" key="1">
    <source>
        <dbReference type="ARBA" id="ARBA00011073"/>
    </source>
</evidence>
<evidence type="ECO:0000313" key="9">
    <source>
        <dbReference type="Proteomes" id="UP001054811"/>
    </source>
</evidence>
<dbReference type="InterPro" id="IPR046450">
    <property type="entry name" value="PA_dom_sf"/>
</dbReference>
<evidence type="ECO:0000256" key="3">
    <source>
        <dbReference type="ARBA" id="ARBA00022801"/>
    </source>
</evidence>